<evidence type="ECO:0000313" key="2">
    <source>
        <dbReference type="EMBL" id="TYS52126.1"/>
    </source>
</evidence>
<keyword evidence="1" id="KW-0472">Membrane</keyword>
<evidence type="ECO:0000313" key="3">
    <source>
        <dbReference type="Proteomes" id="UP000322139"/>
    </source>
</evidence>
<name>A0A5D4RQM1_9BACI</name>
<comment type="caution">
    <text evidence="2">The sequence shown here is derived from an EMBL/GenBank/DDBJ whole genome shotgun (WGS) entry which is preliminary data.</text>
</comment>
<organism evidence="2 3">
    <name type="scientific">Bacillus infantis</name>
    <dbReference type="NCBI Taxonomy" id="324767"/>
    <lineage>
        <taxon>Bacteria</taxon>
        <taxon>Bacillati</taxon>
        <taxon>Bacillota</taxon>
        <taxon>Bacilli</taxon>
        <taxon>Bacillales</taxon>
        <taxon>Bacillaceae</taxon>
        <taxon>Bacillus</taxon>
    </lineage>
</organism>
<dbReference type="Proteomes" id="UP000322139">
    <property type="component" value="Unassembled WGS sequence"/>
</dbReference>
<feature type="transmembrane region" description="Helical" evidence="1">
    <location>
        <begin position="38"/>
        <end position="63"/>
    </location>
</feature>
<dbReference type="EMBL" id="VTER01000001">
    <property type="protein sequence ID" value="TYS52126.1"/>
    <property type="molecule type" value="Genomic_DNA"/>
</dbReference>
<reference evidence="2 3" key="1">
    <citation type="submission" date="2019-08" db="EMBL/GenBank/DDBJ databases">
        <title>Bacillus genomes from the desert of Cuatro Cienegas, Coahuila.</title>
        <authorList>
            <person name="Olmedo-Alvarez G."/>
        </authorList>
    </citation>
    <scope>NUCLEOTIDE SEQUENCE [LARGE SCALE GENOMIC DNA]</scope>
    <source>
        <strain evidence="2 3">CH446_14T</strain>
    </source>
</reference>
<keyword evidence="1" id="KW-0812">Transmembrane</keyword>
<gene>
    <name evidence="2" type="primary">thiW</name>
    <name evidence="2" type="ORF">FZD51_01405</name>
</gene>
<dbReference type="Pfam" id="PF09512">
    <property type="entry name" value="ThiW"/>
    <property type="match status" value="1"/>
</dbReference>
<dbReference type="Gene3D" id="1.10.1760.20">
    <property type="match status" value="1"/>
</dbReference>
<sequence>MGKTQKLTAAAMMAAVGTLSSSMLYIPLGFTKVFPVQHLLNVLSAVLLGPYYAVAQAFCISLLRNLMGTGSVFAFPGSMAGALLAALLYSRTKKLSMAFTGEVIGTGIIGALLSYPLATMIMGQKAALFGFIPLFIFSSTAGALLGIIILAILKKKRTPIFEQVNLKDEENEDGRKKNRIRQG</sequence>
<dbReference type="InterPro" id="IPR012652">
    <property type="entry name" value="ThiW"/>
</dbReference>
<proteinExistence type="predicted"/>
<feature type="transmembrane region" description="Helical" evidence="1">
    <location>
        <begin position="95"/>
        <end position="115"/>
    </location>
</feature>
<dbReference type="AlphaFoldDB" id="A0A5D4RQM1"/>
<feature type="transmembrane region" description="Helical" evidence="1">
    <location>
        <begin position="70"/>
        <end position="89"/>
    </location>
</feature>
<accession>A0A5D4RQM1</accession>
<keyword evidence="1" id="KW-1133">Transmembrane helix</keyword>
<dbReference type="NCBIfam" id="TIGR02359">
    <property type="entry name" value="thiW"/>
    <property type="match status" value="1"/>
</dbReference>
<feature type="transmembrane region" description="Helical" evidence="1">
    <location>
        <begin position="7"/>
        <end position="26"/>
    </location>
</feature>
<evidence type="ECO:0000256" key="1">
    <source>
        <dbReference type="SAM" id="Phobius"/>
    </source>
</evidence>
<dbReference type="RefSeq" id="WP_148973106.1">
    <property type="nucleotide sequence ID" value="NZ_VTER01000001.1"/>
</dbReference>
<dbReference type="PIRSF" id="PIRSF024534">
    <property type="entry name" value="ThiW"/>
    <property type="match status" value="1"/>
</dbReference>
<protein>
    <submittedName>
        <fullName evidence="2">Energy coupling factor transporter S component ThiW</fullName>
    </submittedName>
</protein>
<feature type="transmembrane region" description="Helical" evidence="1">
    <location>
        <begin position="127"/>
        <end position="153"/>
    </location>
</feature>